<dbReference type="InterPro" id="IPR048089">
    <property type="entry name" value="McdA"/>
</dbReference>
<dbReference type="Proteomes" id="UP001652542">
    <property type="component" value="Unassembled WGS sequence"/>
</dbReference>
<feature type="domain" description="CobQ/CobB/MinD/ParA nucleotide binding" evidence="1">
    <location>
        <begin position="6"/>
        <end position="149"/>
    </location>
</feature>
<dbReference type="SUPFAM" id="SSF52540">
    <property type="entry name" value="P-loop containing nucleoside triphosphate hydrolases"/>
    <property type="match status" value="1"/>
</dbReference>
<reference evidence="2 3" key="1">
    <citation type="submission" date="2022-10" db="EMBL/GenBank/DDBJ databases">
        <title>Defluviimonas sp. nov., isolated from ocean surface water.</title>
        <authorList>
            <person name="He W."/>
            <person name="Wang L."/>
            <person name="Zhang D.-F."/>
        </authorList>
    </citation>
    <scope>NUCLEOTIDE SEQUENCE [LARGE SCALE GENOMIC DNA]</scope>
    <source>
        <strain evidence="2 3">WL0002</strain>
    </source>
</reference>
<comment type="caution">
    <text evidence="2">The sequence shown here is derived from an EMBL/GenBank/DDBJ whole genome shotgun (WGS) entry which is preliminary data.</text>
</comment>
<sequence length="212" mass="22383">MGGQIICVAQQKGGAGKTTLLTNLAIAFLAEGKTVALLDTDPQGSLGKWLDIREETLGENANLQFATATAYGISRAIRGLGGVADVILIDTPPKADSDVRWVLREADLVLVPVSASQADVWATHDLLDLANQAKKPTYIVMNRTRAGTRVGEDVAKSVAELDAIQLQSSLTNRVIYAEALGSGLGVIEVKRTASASDEVRALAREVCAILES</sequence>
<evidence type="ECO:0000259" key="1">
    <source>
        <dbReference type="Pfam" id="PF01656"/>
    </source>
</evidence>
<proteinExistence type="predicted"/>
<protein>
    <submittedName>
        <fullName evidence="2">ParA family protein</fullName>
    </submittedName>
</protein>
<dbReference type="PANTHER" id="PTHR13696:SF96">
    <property type="entry name" value="COBQ_COBB_MIND_PARA NUCLEOTIDE BINDING DOMAIN-CONTAINING PROTEIN"/>
    <property type="match status" value="1"/>
</dbReference>
<dbReference type="InterPro" id="IPR050678">
    <property type="entry name" value="DNA_Partitioning_ATPase"/>
</dbReference>
<dbReference type="EMBL" id="JAOWKY010000001">
    <property type="protein sequence ID" value="MCV2868707.1"/>
    <property type="molecule type" value="Genomic_DNA"/>
</dbReference>
<keyword evidence="3" id="KW-1185">Reference proteome</keyword>
<dbReference type="CDD" id="cd02042">
    <property type="entry name" value="ParAB_family"/>
    <property type="match status" value="1"/>
</dbReference>
<dbReference type="Gene3D" id="3.40.50.300">
    <property type="entry name" value="P-loop containing nucleotide triphosphate hydrolases"/>
    <property type="match status" value="1"/>
</dbReference>
<gene>
    <name evidence="2" type="ORF">OEW28_08705</name>
</gene>
<organism evidence="2 3">
    <name type="scientific">Albidovulum marisflavi</name>
    <dbReference type="NCBI Taxonomy" id="2984159"/>
    <lineage>
        <taxon>Bacteria</taxon>
        <taxon>Pseudomonadati</taxon>
        <taxon>Pseudomonadota</taxon>
        <taxon>Alphaproteobacteria</taxon>
        <taxon>Rhodobacterales</taxon>
        <taxon>Paracoccaceae</taxon>
        <taxon>Albidovulum</taxon>
    </lineage>
</organism>
<evidence type="ECO:0000313" key="2">
    <source>
        <dbReference type="EMBL" id="MCV2868707.1"/>
    </source>
</evidence>
<dbReference type="InterPro" id="IPR027417">
    <property type="entry name" value="P-loop_NTPase"/>
</dbReference>
<dbReference type="RefSeq" id="WP_263734402.1">
    <property type="nucleotide sequence ID" value="NZ_JAOWKY010000001.1"/>
</dbReference>
<name>A0ABT2ZC47_9RHOB</name>
<dbReference type="PIRSF" id="PIRSF009320">
    <property type="entry name" value="Nuc_binding_HP_1000"/>
    <property type="match status" value="1"/>
</dbReference>
<dbReference type="NCBIfam" id="NF041546">
    <property type="entry name" value="ParA_partition"/>
    <property type="match status" value="1"/>
</dbReference>
<evidence type="ECO:0000313" key="3">
    <source>
        <dbReference type="Proteomes" id="UP001652542"/>
    </source>
</evidence>
<dbReference type="InterPro" id="IPR002586">
    <property type="entry name" value="CobQ/CobB/MinD/ParA_Nub-bd_dom"/>
</dbReference>
<accession>A0ABT2ZC47</accession>
<dbReference type="PANTHER" id="PTHR13696">
    <property type="entry name" value="P-LOOP CONTAINING NUCLEOSIDE TRIPHOSPHATE HYDROLASE"/>
    <property type="match status" value="1"/>
</dbReference>
<dbReference type="Pfam" id="PF01656">
    <property type="entry name" value="CbiA"/>
    <property type="match status" value="1"/>
</dbReference>